<evidence type="ECO:0000313" key="1">
    <source>
        <dbReference type="EMBL" id="VDO24948.1"/>
    </source>
</evidence>
<protein>
    <submittedName>
        <fullName evidence="3">RT_RNaseH_2 domain-containing protein</fullName>
    </submittedName>
</protein>
<accession>A0A0N4W5A1</accession>
<proteinExistence type="predicted"/>
<evidence type="ECO:0000313" key="3">
    <source>
        <dbReference type="WBParaSite" id="HPLM_0000512601-mRNA-1"/>
    </source>
</evidence>
<organism evidence="3">
    <name type="scientific">Haemonchus placei</name>
    <name type="common">Barber's pole worm</name>
    <dbReference type="NCBI Taxonomy" id="6290"/>
    <lineage>
        <taxon>Eukaryota</taxon>
        <taxon>Metazoa</taxon>
        <taxon>Ecdysozoa</taxon>
        <taxon>Nematoda</taxon>
        <taxon>Chromadorea</taxon>
        <taxon>Rhabditida</taxon>
        <taxon>Rhabditina</taxon>
        <taxon>Rhabditomorpha</taxon>
        <taxon>Strongyloidea</taxon>
        <taxon>Trichostrongylidae</taxon>
        <taxon>Haemonchus</taxon>
    </lineage>
</organism>
<dbReference type="Proteomes" id="UP000268014">
    <property type="component" value="Unassembled WGS sequence"/>
</dbReference>
<keyword evidence="2" id="KW-1185">Reference proteome</keyword>
<sequence length="159" mass="18111">MNMRKLLKHRRKLLWRHLSMVQPKTEKARDGSRPLIICTDASSVGIGAQHKRGMTRCYIPYSLLPSIYRPQKGIITSRIRKRSRSFSARRSFTTSYMASRVLSELTTQHSPHSLFKRTDVSPEFYCYDLTIDYIKGTANAVADALSRGPTHSSILIPGL</sequence>
<gene>
    <name evidence="1" type="ORF">HPLM_LOCUS5118</name>
</gene>
<name>A0A0N4W5A1_HAEPC</name>
<evidence type="ECO:0000313" key="2">
    <source>
        <dbReference type="Proteomes" id="UP000268014"/>
    </source>
</evidence>
<dbReference type="WBParaSite" id="HPLM_0000512601-mRNA-1">
    <property type="protein sequence ID" value="HPLM_0000512601-mRNA-1"/>
    <property type="gene ID" value="HPLM_0000512601"/>
</dbReference>
<dbReference type="EMBL" id="UZAF01016292">
    <property type="protein sequence ID" value="VDO24948.1"/>
    <property type="molecule type" value="Genomic_DNA"/>
</dbReference>
<dbReference type="AlphaFoldDB" id="A0A0N4W5A1"/>
<reference evidence="3" key="1">
    <citation type="submission" date="2017-02" db="UniProtKB">
        <authorList>
            <consortium name="WormBaseParasite"/>
        </authorList>
    </citation>
    <scope>IDENTIFICATION</scope>
</reference>
<reference evidence="1 2" key="2">
    <citation type="submission" date="2018-11" db="EMBL/GenBank/DDBJ databases">
        <authorList>
            <consortium name="Pathogen Informatics"/>
        </authorList>
    </citation>
    <scope>NUCLEOTIDE SEQUENCE [LARGE SCALE GENOMIC DNA]</scope>
    <source>
        <strain evidence="1 2">MHpl1</strain>
    </source>
</reference>